<evidence type="ECO:0000256" key="3">
    <source>
        <dbReference type="ARBA" id="ARBA00023002"/>
    </source>
</evidence>
<name>A0A1E3NN64_9ASCO</name>
<dbReference type="InterPro" id="IPR002347">
    <property type="entry name" value="SDR_fam"/>
</dbReference>
<evidence type="ECO:0000256" key="1">
    <source>
        <dbReference type="ARBA" id="ARBA00006484"/>
    </source>
</evidence>
<dbReference type="Gene3D" id="3.40.50.720">
    <property type="entry name" value="NAD(P)-binding Rossmann-like Domain"/>
    <property type="match status" value="1"/>
</dbReference>
<dbReference type="CDD" id="cd05233">
    <property type="entry name" value="SDR_c"/>
    <property type="match status" value="1"/>
</dbReference>
<dbReference type="Pfam" id="PF00106">
    <property type="entry name" value="adh_short"/>
    <property type="match status" value="1"/>
</dbReference>
<keyword evidence="6" id="KW-1185">Reference proteome</keyword>
<dbReference type="EMBL" id="KV454002">
    <property type="protein sequence ID" value="ODQ47546.1"/>
    <property type="molecule type" value="Genomic_DNA"/>
</dbReference>
<protein>
    <recommendedName>
        <fullName evidence="7">Ketoreductase (KR) domain-containing protein</fullName>
    </recommendedName>
</protein>
<evidence type="ECO:0000313" key="5">
    <source>
        <dbReference type="EMBL" id="ODQ47546.1"/>
    </source>
</evidence>
<accession>A0A1E3NN64</accession>
<proteinExistence type="inferred from homology"/>
<dbReference type="GeneID" id="30180650"/>
<evidence type="ECO:0000313" key="6">
    <source>
        <dbReference type="Proteomes" id="UP000094455"/>
    </source>
</evidence>
<dbReference type="InterPro" id="IPR020904">
    <property type="entry name" value="Sc_DH/Rdtase_CS"/>
</dbReference>
<dbReference type="InterPro" id="IPR036291">
    <property type="entry name" value="NAD(P)-bd_dom_sf"/>
</dbReference>
<dbReference type="GO" id="GO:0016616">
    <property type="term" value="F:oxidoreductase activity, acting on the CH-OH group of donors, NAD or NADP as acceptor"/>
    <property type="evidence" value="ECO:0007669"/>
    <property type="project" value="TreeGrafter"/>
</dbReference>
<dbReference type="STRING" id="763406.A0A1E3NN64"/>
<gene>
    <name evidence="5" type="ORF">PICMEDRAFT_71604</name>
</gene>
<dbReference type="PANTHER" id="PTHR42760:SF133">
    <property type="entry name" value="3-OXOACYL-[ACYL-CARRIER-PROTEIN] REDUCTASE"/>
    <property type="match status" value="1"/>
</dbReference>
<organism evidence="5 6">
    <name type="scientific">Pichia membranifaciens NRRL Y-2026</name>
    <dbReference type="NCBI Taxonomy" id="763406"/>
    <lineage>
        <taxon>Eukaryota</taxon>
        <taxon>Fungi</taxon>
        <taxon>Dikarya</taxon>
        <taxon>Ascomycota</taxon>
        <taxon>Saccharomycotina</taxon>
        <taxon>Pichiomycetes</taxon>
        <taxon>Pichiales</taxon>
        <taxon>Pichiaceae</taxon>
        <taxon>Pichia</taxon>
    </lineage>
</organism>
<dbReference type="PROSITE" id="PS00061">
    <property type="entry name" value="ADH_SHORT"/>
    <property type="match status" value="1"/>
</dbReference>
<evidence type="ECO:0000256" key="4">
    <source>
        <dbReference type="RuleBase" id="RU000363"/>
    </source>
</evidence>
<dbReference type="GO" id="GO:0006633">
    <property type="term" value="P:fatty acid biosynthetic process"/>
    <property type="evidence" value="ECO:0007669"/>
    <property type="project" value="TreeGrafter"/>
</dbReference>
<keyword evidence="2" id="KW-0521">NADP</keyword>
<reference evidence="5 6" key="1">
    <citation type="journal article" date="2016" name="Proc. Natl. Acad. Sci. U.S.A.">
        <title>Comparative genomics of biotechnologically important yeasts.</title>
        <authorList>
            <person name="Riley R."/>
            <person name="Haridas S."/>
            <person name="Wolfe K.H."/>
            <person name="Lopes M.R."/>
            <person name="Hittinger C.T."/>
            <person name="Goeker M."/>
            <person name="Salamov A.A."/>
            <person name="Wisecaver J.H."/>
            <person name="Long T.M."/>
            <person name="Calvey C.H."/>
            <person name="Aerts A.L."/>
            <person name="Barry K.W."/>
            <person name="Choi C."/>
            <person name="Clum A."/>
            <person name="Coughlan A.Y."/>
            <person name="Deshpande S."/>
            <person name="Douglass A.P."/>
            <person name="Hanson S.J."/>
            <person name="Klenk H.-P."/>
            <person name="LaButti K.M."/>
            <person name="Lapidus A."/>
            <person name="Lindquist E.A."/>
            <person name="Lipzen A.M."/>
            <person name="Meier-Kolthoff J.P."/>
            <person name="Ohm R.A."/>
            <person name="Otillar R.P."/>
            <person name="Pangilinan J.L."/>
            <person name="Peng Y."/>
            <person name="Rokas A."/>
            <person name="Rosa C.A."/>
            <person name="Scheuner C."/>
            <person name="Sibirny A.A."/>
            <person name="Slot J.C."/>
            <person name="Stielow J.B."/>
            <person name="Sun H."/>
            <person name="Kurtzman C.P."/>
            <person name="Blackwell M."/>
            <person name="Grigoriev I.V."/>
            <person name="Jeffries T.W."/>
        </authorList>
    </citation>
    <scope>NUCLEOTIDE SEQUENCE [LARGE SCALE GENOMIC DNA]</scope>
    <source>
        <strain evidence="5 6">NRRL Y-2026</strain>
    </source>
</reference>
<evidence type="ECO:0000256" key="2">
    <source>
        <dbReference type="ARBA" id="ARBA00022857"/>
    </source>
</evidence>
<sequence length="251" mass="26814">MSIKPLLNQHAFITGGSKGIGSAIAAKLSSLGCRVTILARNQDLLKAQTDQLNHKYPLPNGEKHSYVKFDLLRPSELEKFISEGKCFHRTNILVNCAGMTQKTLLMTTSPQEIADIINVNLTSPIILSKLFVKSTSRVKDPGYNASIVNISSVVSVPGNNLTGASVYTATKAALTRFTQALAAEQHAIHDRRPLSPLVRVNVLLPRHIADTDIGKSVKTPSVGTSTAEDVAQAVANLVTDDHNVGGAATVV</sequence>
<dbReference type="AlphaFoldDB" id="A0A1E3NN64"/>
<dbReference type="PRINTS" id="PR00081">
    <property type="entry name" value="GDHRDH"/>
</dbReference>
<dbReference type="PANTHER" id="PTHR42760">
    <property type="entry name" value="SHORT-CHAIN DEHYDROGENASES/REDUCTASES FAMILY MEMBER"/>
    <property type="match status" value="1"/>
</dbReference>
<comment type="similarity">
    <text evidence="1 4">Belongs to the short-chain dehydrogenases/reductases (SDR) family.</text>
</comment>
<evidence type="ECO:0008006" key="7">
    <source>
        <dbReference type="Google" id="ProtNLM"/>
    </source>
</evidence>
<dbReference type="GO" id="GO:0048038">
    <property type="term" value="F:quinone binding"/>
    <property type="evidence" value="ECO:0007669"/>
    <property type="project" value="TreeGrafter"/>
</dbReference>
<dbReference type="RefSeq" id="XP_019018659.1">
    <property type="nucleotide sequence ID" value="XM_019163963.1"/>
</dbReference>
<dbReference type="PRINTS" id="PR00080">
    <property type="entry name" value="SDRFAMILY"/>
</dbReference>
<keyword evidence="3" id="KW-0560">Oxidoreductase</keyword>
<dbReference type="OrthoDB" id="417891at2759"/>
<dbReference type="Proteomes" id="UP000094455">
    <property type="component" value="Unassembled WGS sequence"/>
</dbReference>
<dbReference type="SUPFAM" id="SSF51735">
    <property type="entry name" value="NAD(P)-binding Rossmann-fold domains"/>
    <property type="match status" value="1"/>
</dbReference>